<dbReference type="InterPro" id="IPR011990">
    <property type="entry name" value="TPR-like_helical_dom_sf"/>
</dbReference>
<dbReference type="InterPro" id="IPR019734">
    <property type="entry name" value="TPR_rpt"/>
</dbReference>
<dbReference type="EMBL" id="MAYW01000026">
    <property type="protein sequence ID" value="ODS33530.1"/>
    <property type="molecule type" value="Genomic_DNA"/>
</dbReference>
<organism evidence="1 2">
    <name type="scientific">Candidatus Scalindua rubra</name>
    <dbReference type="NCBI Taxonomy" id="1872076"/>
    <lineage>
        <taxon>Bacteria</taxon>
        <taxon>Pseudomonadati</taxon>
        <taxon>Planctomycetota</taxon>
        <taxon>Candidatus Brocadiia</taxon>
        <taxon>Candidatus Brocadiales</taxon>
        <taxon>Candidatus Scalinduaceae</taxon>
        <taxon>Candidatus Scalindua</taxon>
    </lineage>
</organism>
<comment type="caution">
    <text evidence="1">The sequence shown here is derived from an EMBL/GenBank/DDBJ whole genome shotgun (WGS) entry which is preliminary data.</text>
</comment>
<accession>A0A1E3XD76</accession>
<dbReference type="AlphaFoldDB" id="A0A1E3XD76"/>
<protein>
    <submittedName>
        <fullName evidence="1">Photosystem I assembly protein Ycf3</fullName>
    </submittedName>
</protein>
<dbReference type="SMART" id="SM00028">
    <property type="entry name" value="TPR"/>
    <property type="match status" value="2"/>
</dbReference>
<dbReference type="SUPFAM" id="SSF48452">
    <property type="entry name" value="TPR-like"/>
    <property type="match status" value="1"/>
</dbReference>
<dbReference type="Pfam" id="PF13431">
    <property type="entry name" value="TPR_17"/>
    <property type="match status" value="1"/>
</dbReference>
<proteinExistence type="predicted"/>
<evidence type="ECO:0000313" key="2">
    <source>
        <dbReference type="Proteomes" id="UP000094056"/>
    </source>
</evidence>
<reference evidence="1 2" key="1">
    <citation type="submission" date="2016-07" db="EMBL/GenBank/DDBJ databases">
        <title>Draft genome of Scalindua rubra, obtained from a brine-seawater interface in the Red Sea, sheds light on salt adaptation in anammox bacteria.</title>
        <authorList>
            <person name="Speth D.R."/>
            <person name="Lagkouvardos I."/>
            <person name="Wang Y."/>
            <person name="Qian P.-Y."/>
            <person name="Dutilh B.E."/>
            <person name="Jetten M.S."/>
        </authorList>
    </citation>
    <scope>NUCLEOTIDE SEQUENCE [LARGE SCALE GENOMIC DNA]</scope>
    <source>
        <strain evidence="1">BSI-1</strain>
    </source>
</reference>
<dbReference type="Proteomes" id="UP000094056">
    <property type="component" value="Unassembled WGS sequence"/>
</dbReference>
<gene>
    <name evidence="1" type="primary">ycf3</name>
    <name evidence="1" type="ORF">SCARUB_01354</name>
</gene>
<dbReference type="Gene3D" id="1.25.40.10">
    <property type="entry name" value="Tetratricopeptide repeat domain"/>
    <property type="match status" value="1"/>
</dbReference>
<sequence length="130" mass="14725">MKNESKSFLLSKQAFSLVMEYKFGPALEKINQAIELDTNNAYAYCTKAFILGANKKYDQSLELCKKALKINSFTAEAWMIAGNDLEMLAIDEEINGSLDMAKEYHKLARGFWKEAKSISPDIVLPFLTRT</sequence>
<evidence type="ECO:0000313" key="1">
    <source>
        <dbReference type="EMBL" id="ODS33530.1"/>
    </source>
</evidence>
<name>A0A1E3XD76_9BACT</name>